<dbReference type="EMBL" id="CM038913">
    <property type="protein sequence ID" value="KAH9557596.1"/>
    <property type="molecule type" value="Genomic_DNA"/>
</dbReference>
<evidence type="ECO:0000313" key="2">
    <source>
        <dbReference type="Proteomes" id="UP000828922"/>
    </source>
</evidence>
<name>A0ACB8HPC8_9BRYO</name>
<sequence>MPMAMENLSIAQHRDTLRYAHTRGASYKPKVRQFDVGDFVYLQRQPNDTLDTSSGRTILRIKAIRPPGVLKLQGANRRTIRDHSKNCVPCHLPNLDLTIITSTWIPPLDYPCQVCEKTDDVDHMLFCDNCNSGYHLFCLKPELIQVPIGNWYCSSCSSIAP</sequence>
<comment type="caution">
    <text evidence="1">The sequence shown here is derived from an EMBL/GenBank/DDBJ whole genome shotgun (WGS) entry which is preliminary data.</text>
</comment>
<organism evidence="1 2">
    <name type="scientific">Sphagnum magellanicum</name>
    <dbReference type="NCBI Taxonomy" id="128215"/>
    <lineage>
        <taxon>Eukaryota</taxon>
        <taxon>Viridiplantae</taxon>
        <taxon>Streptophyta</taxon>
        <taxon>Embryophyta</taxon>
        <taxon>Bryophyta</taxon>
        <taxon>Sphagnophytina</taxon>
        <taxon>Sphagnopsida</taxon>
        <taxon>Sphagnales</taxon>
        <taxon>Sphagnaceae</taxon>
        <taxon>Sphagnum</taxon>
    </lineage>
</organism>
<dbReference type="Proteomes" id="UP000828922">
    <property type="component" value="Linkage Group LG07"/>
</dbReference>
<evidence type="ECO:0000313" key="1">
    <source>
        <dbReference type="EMBL" id="KAH9557596.1"/>
    </source>
</evidence>
<proteinExistence type="predicted"/>
<protein>
    <submittedName>
        <fullName evidence="1">Uncharacterized protein</fullName>
    </submittedName>
</protein>
<keyword evidence="2" id="KW-1185">Reference proteome</keyword>
<reference evidence="2" key="1">
    <citation type="journal article" date="2022" name="New Phytol.">
        <title>Phylogenomic structure and speciation in an emerging model: the Sphagnum magellanicum complex (Bryophyta).</title>
        <authorList>
            <person name="Shaw A.J."/>
            <person name="Piatkowski B."/>
            <person name="Duffy A.M."/>
            <person name="Aguero B."/>
            <person name="Imwattana K."/>
            <person name="Nieto-Lugilde M."/>
            <person name="Healey A."/>
            <person name="Weston D.J."/>
            <person name="Patel M.N."/>
            <person name="Schmutz J."/>
            <person name="Grimwood J."/>
            <person name="Yavitt J.B."/>
            <person name="Hassel K."/>
            <person name="Stenoien H.K."/>
            <person name="Flatberg K.I."/>
            <person name="Bickford C.P."/>
            <person name="Hicks K.A."/>
        </authorList>
    </citation>
    <scope>NUCLEOTIDE SEQUENCE [LARGE SCALE GENOMIC DNA]</scope>
</reference>
<accession>A0ACB8HPC8</accession>
<gene>
    <name evidence="1" type="ORF">CY35_07G092100</name>
</gene>